<dbReference type="GO" id="GO:0080120">
    <property type="term" value="P:CAAX-box protein maturation"/>
    <property type="evidence" value="ECO:0007669"/>
    <property type="project" value="UniProtKB-ARBA"/>
</dbReference>
<feature type="transmembrane region" description="Helical" evidence="1">
    <location>
        <begin position="209"/>
        <end position="228"/>
    </location>
</feature>
<keyword evidence="3" id="KW-0378">Hydrolase</keyword>
<dbReference type="RefSeq" id="WP_149782923.1">
    <property type="nucleotide sequence ID" value="NZ_BAAADP010000001.1"/>
</dbReference>
<accession>A0A1I2Z245</accession>
<dbReference type="Pfam" id="PF02517">
    <property type="entry name" value="Rce1-like"/>
    <property type="match status" value="1"/>
</dbReference>
<dbReference type="Proteomes" id="UP000323537">
    <property type="component" value="Unassembled WGS sequence"/>
</dbReference>
<keyword evidence="1" id="KW-0812">Transmembrane</keyword>
<keyword evidence="1" id="KW-0472">Membrane</keyword>
<reference evidence="3 4" key="1">
    <citation type="submission" date="2016-10" db="EMBL/GenBank/DDBJ databases">
        <authorList>
            <person name="Varghese N."/>
            <person name="Submissions S."/>
        </authorList>
    </citation>
    <scope>NUCLEOTIDE SEQUENCE [LARGE SCALE GENOMIC DNA]</scope>
    <source>
        <strain evidence="3 4">CGMCC 1.6377</strain>
    </source>
</reference>
<proteinExistence type="predicted"/>
<feature type="transmembrane region" description="Helical" evidence="1">
    <location>
        <begin position="263"/>
        <end position="283"/>
    </location>
</feature>
<feature type="transmembrane region" description="Helical" evidence="1">
    <location>
        <begin position="21"/>
        <end position="41"/>
    </location>
</feature>
<name>A0A1I2Z245_9EURY</name>
<dbReference type="GO" id="GO:0004175">
    <property type="term" value="F:endopeptidase activity"/>
    <property type="evidence" value="ECO:0007669"/>
    <property type="project" value="UniProtKB-ARBA"/>
</dbReference>
<evidence type="ECO:0000313" key="4">
    <source>
        <dbReference type="Proteomes" id="UP000323537"/>
    </source>
</evidence>
<sequence length="286" mass="29228">MADGPRTTTDRPRGWRASARGAAALFAFGALGVVAVAVDAAPSLREIPELASLSFPALVLLAAVNSTLLLVVFTALGSAAAPRVGLTSHVFAWASGGTPDWTALRRSIPIAVVTGASLFAVVAVLDVAFAPFVRLPAGEVVAGADGLDALTPSIPVRLLYGGVTEEILLRWGLMAPIAFVLWRVRAAVGDGTGAGAGAGAETPSETTTWVAIVASAVVFGLGHLPALASSFGLTTALVVRTVLLNAIVGVALGWLFWRRSLETAMVAHAAFHVALLVVSAVTIRLL</sequence>
<dbReference type="OrthoDB" id="330173at2157"/>
<evidence type="ECO:0000313" key="3">
    <source>
        <dbReference type="EMBL" id="SFH31536.1"/>
    </source>
</evidence>
<protein>
    <submittedName>
        <fullName evidence="3">CAAX protease self-immunity</fullName>
    </submittedName>
</protein>
<keyword evidence="3" id="KW-0645">Protease</keyword>
<dbReference type="InterPro" id="IPR003675">
    <property type="entry name" value="Rce1/LyrA-like_dom"/>
</dbReference>
<feature type="transmembrane region" description="Helical" evidence="1">
    <location>
        <begin position="237"/>
        <end position="257"/>
    </location>
</feature>
<keyword evidence="4" id="KW-1185">Reference proteome</keyword>
<dbReference type="EMBL" id="FOPZ01000001">
    <property type="protein sequence ID" value="SFH31536.1"/>
    <property type="molecule type" value="Genomic_DNA"/>
</dbReference>
<feature type="domain" description="CAAX prenyl protease 2/Lysostaphin resistance protein A-like" evidence="2">
    <location>
        <begin position="153"/>
        <end position="272"/>
    </location>
</feature>
<keyword evidence="1" id="KW-1133">Transmembrane helix</keyword>
<feature type="transmembrane region" description="Helical" evidence="1">
    <location>
        <begin position="110"/>
        <end position="133"/>
    </location>
</feature>
<evidence type="ECO:0000256" key="1">
    <source>
        <dbReference type="SAM" id="Phobius"/>
    </source>
</evidence>
<dbReference type="AlphaFoldDB" id="A0A1I2Z245"/>
<organism evidence="3 4">
    <name type="scientific">Halorubrum aquaticum</name>
    <dbReference type="NCBI Taxonomy" id="387340"/>
    <lineage>
        <taxon>Archaea</taxon>
        <taxon>Methanobacteriati</taxon>
        <taxon>Methanobacteriota</taxon>
        <taxon>Stenosarchaea group</taxon>
        <taxon>Halobacteria</taxon>
        <taxon>Halobacteriales</taxon>
        <taxon>Haloferacaceae</taxon>
        <taxon>Halorubrum</taxon>
    </lineage>
</organism>
<dbReference type="GO" id="GO:0006508">
    <property type="term" value="P:proteolysis"/>
    <property type="evidence" value="ECO:0007669"/>
    <property type="project" value="UniProtKB-KW"/>
</dbReference>
<evidence type="ECO:0000259" key="2">
    <source>
        <dbReference type="Pfam" id="PF02517"/>
    </source>
</evidence>
<feature type="transmembrane region" description="Helical" evidence="1">
    <location>
        <begin position="53"/>
        <end position="76"/>
    </location>
</feature>
<gene>
    <name evidence="3" type="ORF">SAMN04488066_101122</name>
</gene>